<feature type="domain" description="CTLH" evidence="15">
    <location>
        <begin position="54"/>
        <end position="112"/>
    </location>
</feature>
<evidence type="ECO:0000259" key="15">
    <source>
        <dbReference type="PROSITE" id="PS50897"/>
    </source>
</evidence>
<evidence type="ECO:0000313" key="18">
    <source>
        <dbReference type="Proteomes" id="UP000053815"/>
    </source>
</evidence>
<dbReference type="Pfam" id="PF01423">
    <property type="entry name" value="LSM"/>
    <property type="match status" value="1"/>
</dbReference>
<dbReference type="PROSITE" id="PS52002">
    <property type="entry name" value="SM"/>
    <property type="match status" value="1"/>
</dbReference>
<dbReference type="Pfam" id="PF21359">
    <property type="entry name" value="zf_topless"/>
    <property type="match status" value="1"/>
</dbReference>
<dbReference type="GO" id="GO:0005681">
    <property type="term" value="C:spliceosomal complex"/>
    <property type="evidence" value="ECO:0007669"/>
    <property type="project" value="UniProtKB-KW"/>
</dbReference>
<proteinExistence type="inferred from homology"/>
<dbReference type="InterPro" id="IPR054080">
    <property type="entry name" value="TPR1-like_2nd"/>
</dbReference>
<dbReference type="CDD" id="cd01718">
    <property type="entry name" value="Sm_E"/>
    <property type="match status" value="1"/>
</dbReference>
<keyword evidence="9" id="KW-0694">RNA-binding</keyword>
<feature type="repeat" description="WD" evidence="14">
    <location>
        <begin position="229"/>
        <end position="270"/>
    </location>
</feature>
<dbReference type="PANTHER" id="PTHR22838">
    <property type="entry name" value="WD REPEAT PROTEIN 26-RELATED"/>
    <property type="match status" value="1"/>
</dbReference>
<evidence type="ECO:0000259" key="16">
    <source>
        <dbReference type="PROSITE" id="PS52002"/>
    </source>
</evidence>
<keyword evidence="10" id="KW-0508">mRNA splicing</keyword>
<keyword evidence="8" id="KW-0677">Repeat</keyword>
<dbReference type="PROSITE" id="PS50897">
    <property type="entry name" value="CTLH"/>
    <property type="match status" value="1"/>
</dbReference>
<keyword evidence="11" id="KW-0539">Nucleus</keyword>
<evidence type="ECO:0000256" key="1">
    <source>
        <dbReference type="ARBA" id="ARBA00004123"/>
    </source>
</evidence>
<dbReference type="Gene3D" id="2.30.30.100">
    <property type="match status" value="1"/>
</dbReference>
<protein>
    <recommendedName>
        <fullName evidence="13">Sm protein E</fullName>
    </recommendedName>
</protein>
<evidence type="ECO:0000256" key="8">
    <source>
        <dbReference type="ARBA" id="ARBA00022737"/>
    </source>
</evidence>
<dbReference type="InterPro" id="IPR036322">
    <property type="entry name" value="WD40_repeat_dom_sf"/>
</dbReference>
<dbReference type="InterPro" id="IPR006595">
    <property type="entry name" value="CTLH_C"/>
</dbReference>
<comment type="similarity">
    <text evidence="3">Belongs to the snRNP Sm proteins family.</text>
</comment>
<dbReference type="Proteomes" id="UP000053815">
    <property type="component" value="Unassembled WGS sequence"/>
</dbReference>
<name>A0A0C9MHT7_9FUNG</name>
<dbReference type="OrthoDB" id="972532at2759"/>
<evidence type="ECO:0000256" key="10">
    <source>
        <dbReference type="ARBA" id="ARBA00023187"/>
    </source>
</evidence>
<dbReference type="GO" id="GO:0000398">
    <property type="term" value="P:mRNA splicing, via spliceosome"/>
    <property type="evidence" value="ECO:0007669"/>
    <property type="project" value="InterPro"/>
</dbReference>
<dbReference type="InterPro" id="IPR001680">
    <property type="entry name" value="WD40_rpt"/>
</dbReference>
<dbReference type="PANTHER" id="PTHR22838:SF0">
    <property type="entry name" value="WD REPEAT-CONTAINING PROTEIN 26"/>
    <property type="match status" value="1"/>
</dbReference>
<dbReference type="InterPro" id="IPR027078">
    <property type="entry name" value="snRNP-E"/>
</dbReference>
<dbReference type="InterPro" id="IPR048419">
    <property type="entry name" value="Topless_Znf"/>
</dbReference>
<evidence type="ECO:0000256" key="13">
    <source>
        <dbReference type="ARBA" id="ARBA00030143"/>
    </source>
</evidence>
<evidence type="ECO:0000256" key="9">
    <source>
        <dbReference type="ARBA" id="ARBA00022884"/>
    </source>
</evidence>
<dbReference type="InterPro" id="IPR010920">
    <property type="entry name" value="LSM_dom_sf"/>
</dbReference>
<dbReference type="Gene3D" id="2.130.10.10">
    <property type="entry name" value="YVTN repeat-like/Quinoprotein amine dehydrogenase"/>
    <property type="match status" value="1"/>
</dbReference>
<keyword evidence="5 14" id="KW-0853">WD repeat</keyword>
<evidence type="ECO:0000256" key="2">
    <source>
        <dbReference type="ARBA" id="ARBA00004496"/>
    </source>
</evidence>
<dbReference type="GO" id="GO:0005737">
    <property type="term" value="C:cytoplasm"/>
    <property type="evidence" value="ECO:0007669"/>
    <property type="project" value="UniProtKB-SubCell"/>
</dbReference>
<organism evidence="17">
    <name type="scientific">Mucor ambiguus</name>
    <dbReference type="NCBI Taxonomy" id="91626"/>
    <lineage>
        <taxon>Eukaryota</taxon>
        <taxon>Fungi</taxon>
        <taxon>Fungi incertae sedis</taxon>
        <taxon>Mucoromycota</taxon>
        <taxon>Mucoromycotina</taxon>
        <taxon>Mucoromycetes</taxon>
        <taxon>Mucorales</taxon>
        <taxon>Mucorineae</taxon>
        <taxon>Mucoraceae</taxon>
        <taxon>Mucor</taxon>
    </lineage>
</organism>
<dbReference type="Pfam" id="PF23627">
    <property type="entry name" value="LisH_WDR26"/>
    <property type="match status" value="1"/>
</dbReference>
<dbReference type="EMBL" id="DF836631">
    <property type="protein sequence ID" value="GAN10316.1"/>
    <property type="molecule type" value="Genomic_DNA"/>
</dbReference>
<evidence type="ECO:0000256" key="14">
    <source>
        <dbReference type="PROSITE-ProRule" id="PRU00221"/>
    </source>
</evidence>
<dbReference type="PROSITE" id="PS50294">
    <property type="entry name" value="WD_REPEATS_REGION"/>
    <property type="match status" value="3"/>
</dbReference>
<feature type="domain" description="Sm" evidence="16">
    <location>
        <begin position="524"/>
        <end position="598"/>
    </location>
</feature>
<dbReference type="SUPFAM" id="SSF50182">
    <property type="entry name" value="Sm-like ribonucleoproteins"/>
    <property type="match status" value="1"/>
</dbReference>
<keyword evidence="7" id="KW-0747">Spliceosome</keyword>
<dbReference type="InterPro" id="IPR015943">
    <property type="entry name" value="WD40/YVTN_repeat-like_dom_sf"/>
</dbReference>
<evidence type="ECO:0000256" key="7">
    <source>
        <dbReference type="ARBA" id="ARBA00022728"/>
    </source>
</evidence>
<dbReference type="AlphaFoldDB" id="A0A0C9MHT7"/>
<evidence type="ECO:0000313" key="17">
    <source>
        <dbReference type="EMBL" id="GAN10316.1"/>
    </source>
</evidence>
<feature type="repeat" description="WD" evidence="14">
    <location>
        <begin position="281"/>
        <end position="302"/>
    </location>
</feature>
<dbReference type="GO" id="GO:0003723">
    <property type="term" value="F:RNA binding"/>
    <property type="evidence" value="ECO:0007669"/>
    <property type="project" value="UniProtKB-KW"/>
</dbReference>
<dbReference type="InterPro" id="IPR006594">
    <property type="entry name" value="LisH"/>
</dbReference>
<keyword evidence="12" id="KW-0687">Ribonucleoprotein</keyword>
<evidence type="ECO:0000256" key="5">
    <source>
        <dbReference type="ARBA" id="ARBA00022574"/>
    </source>
</evidence>
<evidence type="ECO:0000256" key="4">
    <source>
        <dbReference type="ARBA" id="ARBA00022490"/>
    </source>
</evidence>
<dbReference type="SUPFAM" id="SSF50978">
    <property type="entry name" value="WD40 repeat-like"/>
    <property type="match status" value="1"/>
</dbReference>
<dbReference type="SMART" id="SM00668">
    <property type="entry name" value="CTLH"/>
    <property type="match status" value="1"/>
</dbReference>
<keyword evidence="6" id="KW-0507">mRNA processing</keyword>
<dbReference type="SMART" id="SM00320">
    <property type="entry name" value="WD40"/>
    <property type="match status" value="7"/>
</dbReference>
<evidence type="ECO:0000256" key="11">
    <source>
        <dbReference type="ARBA" id="ARBA00023242"/>
    </source>
</evidence>
<dbReference type="PROSITE" id="PS50082">
    <property type="entry name" value="WD_REPEATS_2"/>
    <property type="match status" value="4"/>
</dbReference>
<dbReference type="Pfam" id="PF00400">
    <property type="entry name" value="WD40"/>
    <property type="match status" value="5"/>
</dbReference>
<dbReference type="PROSITE" id="PS00678">
    <property type="entry name" value="WD_REPEATS_1"/>
    <property type="match status" value="1"/>
</dbReference>
<feature type="repeat" description="WD" evidence="14">
    <location>
        <begin position="485"/>
        <end position="517"/>
    </location>
</feature>
<keyword evidence="18" id="KW-1185">Reference proteome</keyword>
<dbReference type="STRING" id="91626.A0A0C9MHT7"/>
<dbReference type="InterPro" id="IPR051350">
    <property type="entry name" value="WD_repeat-ST_regulator"/>
</dbReference>
<dbReference type="Pfam" id="PF21889">
    <property type="entry name" value="TPR1-like_2nd"/>
    <property type="match status" value="1"/>
</dbReference>
<sequence length="598" mass="68510">MQITKNNPTKDQRKSPASNINKEELVRLMLQSLQDLGYQKAADALEAESGYSLESKNIVELRSSILLGQWHKAESLLSQVPFVSSQTCIPKVQFLIRQQKFLELLEKQETMQALHVLRTEITPLGQNTERLHLLTSLILCSSVDDIKEQASWDGTKGTSREQLLTDIQKFIDPAAMIPKQRLFHLINQSLEWQKRNCLYHNPRQETKLSLYSDHYCDKASFPSTTIKTLNGHADEIWHVHYSNNGKYLASVSKDKTCIIWDMDTFSQIQKLTSDVSGSYCAWSPDDSKLLICGTDFSIRLWDPYHGILLHTYQYHKDQVTSCVWLPDNQHFISGACDKVLCLWDSEITLSQPITRWPVQRTTDMKMTPDGKRFVTIGLDKCITVYDVDGLRITEVVKIQEEGTITSLTLSKDGRYALVNVQDSQTLHLWDLEERIVVHKYSGQRQNTYIIRSTLGGHNEAFVISGSEDNRVYIWSRDHETLLETLEGHENTVNCVAWCPAEPMQFVSASDDHTIRVWGSSLDLTDDMELYLQNKSRVQIWLFDKSDLRIEGQIIGFDEFMNLVLDGAEEIDTKNNTRLKVGRLMLKGDNITLIQGVEN</sequence>
<dbReference type="PROSITE" id="PS50896">
    <property type="entry name" value="LISH"/>
    <property type="match status" value="1"/>
</dbReference>
<dbReference type="InterPro" id="IPR019775">
    <property type="entry name" value="WD40_repeat_CS"/>
</dbReference>
<keyword evidence="4" id="KW-0963">Cytoplasm</keyword>
<reference evidence="17" key="1">
    <citation type="submission" date="2014-09" db="EMBL/GenBank/DDBJ databases">
        <title>Draft genome sequence of an oleaginous Mucoromycotina fungus Mucor ambiguus NBRC6742.</title>
        <authorList>
            <person name="Takeda I."/>
            <person name="Yamane N."/>
            <person name="Morita T."/>
            <person name="Tamano K."/>
            <person name="Machida M."/>
            <person name="Baker S."/>
            <person name="Koike H."/>
        </authorList>
    </citation>
    <scope>NUCLEOTIDE SEQUENCE</scope>
    <source>
        <strain evidence="17">NBRC 6742</strain>
    </source>
</reference>
<accession>A0A0C9MHT7</accession>
<dbReference type="CDD" id="cd00200">
    <property type="entry name" value="WD40"/>
    <property type="match status" value="1"/>
</dbReference>
<evidence type="ECO:0000256" key="3">
    <source>
        <dbReference type="ARBA" id="ARBA00006850"/>
    </source>
</evidence>
<evidence type="ECO:0000256" key="6">
    <source>
        <dbReference type="ARBA" id="ARBA00022664"/>
    </source>
</evidence>
<comment type="subcellular location">
    <subcellularLocation>
        <location evidence="2">Cytoplasm</location>
    </subcellularLocation>
    <subcellularLocation>
        <location evidence="1">Nucleus</location>
    </subcellularLocation>
</comment>
<gene>
    <name evidence="17" type="ORF">MAM1_0342d09854</name>
</gene>
<dbReference type="InterPro" id="IPR001163">
    <property type="entry name" value="Sm_dom_euk/arc"/>
</dbReference>
<feature type="repeat" description="WD" evidence="14">
    <location>
        <begin position="312"/>
        <end position="344"/>
    </location>
</feature>
<dbReference type="InterPro" id="IPR047575">
    <property type="entry name" value="Sm"/>
</dbReference>
<evidence type="ECO:0000256" key="12">
    <source>
        <dbReference type="ARBA" id="ARBA00023274"/>
    </source>
</evidence>
<dbReference type="SMART" id="SM00651">
    <property type="entry name" value="Sm"/>
    <property type="match status" value="1"/>
</dbReference>